<evidence type="ECO:0000313" key="2">
    <source>
        <dbReference type="EMBL" id="BAZ84800.1"/>
    </source>
</evidence>
<dbReference type="EMBL" id="AP018316">
    <property type="protein sequence ID" value="BAZ84800.1"/>
    <property type="molecule type" value="Genomic_DNA"/>
</dbReference>
<keyword evidence="3" id="KW-1185">Reference proteome</keyword>
<dbReference type="Pfam" id="PF05685">
    <property type="entry name" value="Uma2"/>
    <property type="match status" value="1"/>
</dbReference>
<evidence type="ECO:0000313" key="3">
    <source>
        <dbReference type="Proteomes" id="UP000218702"/>
    </source>
</evidence>
<feature type="domain" description="Putative restriction endonuclease" evidence="1">
    <location>
        <begin position="15"/>
        <end position="176"/>
    </location>
</feature>
<dbReference type="CDD" id="cd06260">
    <property type="entry name" value="DUF820-like"/>
    <property type="match status" value="1"/>
</dbReference>
<dbReference type="InterPro" id="IPR011335">
    <property type="entry name" value="Restrct_endonuc-II-like"/>
</dbReference>
<reference evidence="2 3" key="1">
    <citation type="submission" date="2017-06" db="EMBL/GenBank/DDBJ databases">
        <title>Genome sequencing of cyanobaciteial culture collection at National Institute for Environmental Studies (NIES).</title>
        <authorList>
            <person name="Hirose Y."/>
            <person name="Shimura Y."/>
            <person name="Fujisawa T."/>
            <person name="Nakamura Y."/>
            <person name="Kawachi M."/>
        </authorList>
    </citation>
    <scope>NUCLEOTIDE SEQUENCE [LARGE SCALE GENOMIC DNA]</scope>
    <source>
        <strain evidence="2 3">NIES-806</strain>
    </source>
</reference>
<proteinExistence type="predicted"/>
<protein>
    <recommendedName>
        <fullName evidence="1">Putative restriction endonuclease domain-containing protein</fullName>
    </recommendedName>
</protein>
<dbReference type="PANTHER" id="PTHR34107">
    <property type="entry name" value="SLL0198 PROTEIN-RELATED"/>
    <property type="match status" value="1"/>
</dbReference>
<dbReference type="Gene3D" id="3.90.1570.10">
    <property type="entry name" value="tt1808, chain A"/>
    <property type="match status" value="1"/>
</dbReference>
<dbReference type="PANTHER" id="PTHR34107:SF5">
    <property type="entry name" value="SLL1355 PROTEIN"/>
    <property type="match status" value="1"/>
</dbReference>
<dbReference type="SUPFAM" id="SSF52980">
    <property type="entry name" value="Restriction endonuclease-like"/>
    <property type="match status" value="1"/>
</dbReference>
<dbReference type="AlphaFoldDB" id="A0A1Z4UZW6"/>
<evidence type="ECO:0000259" key="1">
    <source>
        <dbReference type="Pfam" id="PF05685"/>
    </source>
</evidence>
<gene>
    <name evidence="2" type="ORF">NIES806_09930</name>
</gene>
<dbReference type="RefSeq" id="WP_096664743.1">
    <property type="nucleotide sequence ID" value="NZ_AP018316.1"/>
</dbReference>
<organism evidence="2 3">
    <name type="scientific">Dolichospermum compactum NIES-806</name>
    <dbReference type="NCBI Taxonomy" id="1973481"/>
    <lineage>
        <taxon>Bacteria</taxon>
        <taxon>Bacillati</taxon>
        <taxon>Cyanobacteriota</taxon>
        <taxon>Cyanophyceae</taxon>
        <taxon>Nostocales</taxon>
        <taxon>Aphanizomenonaceae</taxon>
        <taxon>Dolichospermum</taxon>
        <taxon>Dolichospermum compactum</taxon>
    </lineage>
</organism>
<dbReference type="InterPro" id="IPR012296">
    <property type="entry name" value="Nuclease_put_TT1808"/>
</dbReference>
<dbReference type="Proteomes" id="UP000218702">
    <property type="component" value="Chromosome"/>
</dbReference>
<dbReference type="InterPro" id="IPR008538">
    <property type="entry name" value="Uma2"/>
</dbReference>
<dbReference type="KEGG" id="dcm:NIES806_09930"/>
<name>A0A1Z4UZW6_9CYAN</name>
<sequence length="190" mass="21484">MTISAVKDITKDITLEKFLMMPETKPASEFLAGDIIQKPMPKGRHSRLQGKLSSEINLVSESEKIAYAFPELRCSFGNRSIVPDIAVFTWEHIPFLSSGEVPDRFEQSPDWVIEILSPEQKSNKVIGNILYCMEHGCKLGWFLDPDDLSILVFLCDRQPILMEKTDVLPVLAGVELKLTVDDVFGWLRMA</sequence>
<accession>A0A1Z4UZW6</accession>
<dbReference type="OrthoDB" id="517930at2"/>